<evidence type="ECO:0000256" key="3">
    <source>
        <dbReference type="PROSITE-ProRule" id="PRU00023"/>
    </source>
</evidence>
<dbReference type="Pfam" id="PF24883">
    <property type="entry name" value="NPHP3_N"/>
    <property type="match status" value="1"/>
</dbReference>
<keyword evidence="1" id="KW-0677">Repeat</keyword>
<dbReference type="EMBL" id="KI440848">
    <property type="protein sequence ID" value="ERS97064.1"/>
    <property type="molecule type" value="Genomic_DNA"/>
</dbReference>
<dbReference type="PANTHER" id="PTHR24126:SF14">
    <property type="entry name" value="ANK_REP_REGION DOMAIN-CONTAINING PROTEIN"/>
    <property type="match status" value="1"/>
</dbReference>
<evidence type="ECO:0000313" key="7">
    <source>
        <dbReference type="Proteomes" id="UP000018087"/>
    </source>
</evidence>
<dbReference type="InterPro" id="IPR036770">
    <property type="entry name" value="Ankyrin_rpt-contain_sf"/>
</dbReference>
<dbReference type="Proteomes" id="UP000018087">
    <property type="component" value="Unassembled WGS sequence"/>
</dbReference>
<evidence type="ECO:0000259" key="4">
    <source>
        <dbReference type="Pfam" id="PF17111"/>
    </source>
</evidence>
<accession>U7PQP9</accession>
<dbReference type="InterPro" id="IPR056884">
    <property type="entry name" value="NPHP3-like_N"/>
</dbReference>
<name>U7PQP9_SPOS1</name>
<dbReference type="SUPFAM" id="SSF48403">
    <property type="entry name" value="Ankyrin repeat"/>
    <property type="match status" value="1"/>
</dbReference>
<dbReference type="PROSITE" id="PS50088">
    <property type="entry name" value="ANK_REPEAT"/>
    <property type="match status" value="8"/>
</dbReference>
<feature type="domain" description="Azaphilone pigments biosynthesis cluster protein L N-terminal" evidence="4">
    <location>
        <begin position="2"/>
        <end position="159"/>
    </location>
</feature>
<dbReference type="Gene3D" id="1.25.40.20">
    <property type="entry name" value="Ankyrin repeat-containing domain"/>
    <property type="match status" value="2"/>
</dbReference>
<feature type="repeat" description="ANK" evidence="3">
    <location>
        <begin position="469"/>
        <end position="501"/>
    </location>
</feature>
<dbReference type="SMART" id="SM00248">
    <property type="entry name" value="ANK"/>
    <property type="match status" value="10"/>
</dbReference>
<dbReference type="InterPro" id="IPR002110">
    <property type="entry name" value="Ankyrin_rpt"/>
</dbReference>
<dbReference type="AlphaFoldDB" id="U7PQP9"/>
<evidence type="ECO:0000256" key="2">
    <source>
        <dbReference type="ARBA" id="ARBA00023043"/>
    </source>
</evidence>
<feature type="repeat" description="ANK" evidence="3">
    <location>
        <begin position="442"/>
        <end position="471"/>
    </location>
</feature>
<evidence type="ECO:0000259" key="5">
    <source>
        <dbReference type="Pfam" id="PF24883"/>
    </source>
</evidence>
<dbReference type="Pfam" id="PF12796">
    <property type="entry name" value="Ank_2"/>
    <property type="match status" value="3"/>
</dbReference>
<proteinExistence type="predicted"/>
<dbReference type="HOGENOM" id="CLU_433582_0_0_1"/>
<reference evidence="7" key="1">
    <citation type="journal article" date="2014" name="Genome Announc.">
        <title>Genome sequence of the pathogenic fungus Sporothrix schenckii (ATCC 58251).</title>
        <authorList>
            <person name="Cuomo C.A."/>
            <person name="Rodriguez-Del Valle N."/>
            <person name="Perez-Sanchez L."/>
            <person name="Abouelleil A."/>
            <person name="Goldberg J."/>
            <person name="Young S."/>
            <person name="Zeng Q."/>
            <person name="Birren B.W."/>
        </authorList>
    </citation>
    <scope>NUCLEOTIDE SEQUENCE [LARGE SCALE GENOMIC DNA]</scope>
    <source>
        <strain evidence="7">ATCC 58251 / de Perez 2211183</strain>
    </source>
</reference>
<sequence length="631" mass="68513">MDVAASIAGLISLGIQVTQSLVDYYTAYKGRETDVADTTKKLKRLSGMLESLRCHLVDRKFLADDQDLLETIEGALRDCEGCIHELQSQCDKFKDNSTSSIQAKALTAARKLAYPFRRTTLEELNDTVDEIAAHLSLALQSLQLKNIDRVQNDTEDTKRLLDLVRANQISLTIRSWLKAPDATVNYNEACKKRHGGTGLWLVKSPVFFSWLTKPNSFLWLNGFAGCGKSVLSSTAIHREEPDIRDVFVDEFGALQDEIISMKNDSVDNDIASFISGSLKTDRRLRKWEKYHDHIKEALTERAEGVGYYGNALQAASYKGYEKIVQLLLDNGADVNAQGGHYGNALQAVSLRGHEKIVKLLFDKGADIHVQGGHFGNALQAASVFGHKKIIELLLDKGADIHAQGGQFGNALQAASSRGYEKIVELLLDKGADVHAQGGLYGSALQAASWGGQGKIVKLLLNKGAGTNANDGTALQAASRGGYKEIVELLLDNGADIHAQVGYYKSALHAASAGGHKKIVELLLDNGANIHTQGGYYGNALQAASLEGHEKIVELLLDKGADVHAQSGYYGNALQAASWRGHEKIVQSLLDNGADVNAQGGHYGNALQAALTRGHERIVQLLSDYRLNTDTV</sequence>
<feature type="repeat" description="ANK" evidence="3">
    <location>
        <begin position="535"/>
        <end position="567"/>
    </location>
</feature>
<feature type="repeat" description="ANK" evidence="3">
    <location>
        <begin position="502"/>
        <end position="534"/>
    </location>
</feature>
<keyword evidence="2 3" id="KW-0040">ANK repeat</keyword>
<protein>
    <submittedName>
        <fullName evidence="6">Uncharacterized protein</fullName>
    </submittedName>
</protein>
<feature type="repeat" description="ANK" evidence="3">
    <location>
        <begin position="568"/>
        <end position="600"/>
    </location>
</feature>
<keyword evidence="7" id="KW-1185">Reference proteome</keyword>
<dbReference type="STRING" id="1391915.U7PQP9"/>
<evidence type="ECO:0000313" key="6">
    <source>
        <dbReference type="EMBL" id="ERS97064.1"/>
    </source>
</evidence>
<dbReference type="InterPro" id="IPR031348">
    <property type="entry name" value="PigL_N"/>
</dbReference>
<dbReference type="eggNOG" id="KOG4369">
    <property type="taxonomic scope" value="Eukaryota"/>
</dbReference>
<dbReference type="Pfam" id="PF17111">
    <property type="entry name" value="PigL_N"/>
    <property type="match status" value="1"/>
</dbReference>
<dbReference type="Pfam" id="PF13637">
    <property type="entry name" value="Ank_4"/>
    <property type="match status" value="1"/>
</dbReference>
<dbReference type="PROSITE" id="PS50297">
    <property type="entry name" value="ANK_REP_REGION"/>
    <property type="match status" value="7"/>
</dbReference>
<gene>
    <name evidence="6" type="ORF">HMPREF1624_06393</name>
</gene>
<evidence type="ECO:0000256" key="1">
    <source>
        <dbReference type="ARBA" id="ARBA00022737"/>
    </source>
</evidence>
<organism evidence="6 7">
    <name type="scientific">Sporothrix schenckii (strain ATCC 58251 / de Perez 2211183)</name>
    <name type="common">Rose-picker's disease fungus</name>
    <dbReference type="NCBI Taxonomy" id="1391915"/>
    <lineage>
        <taxon>Eukaryota</taxon>
        <taxon>Fungi</taxon>
        <taxon>Dikarya</taxon>
        <taxon>Ascomycota</taxon>
        <taxon>Pezizomycotina</taxon>
        <taxon>Sordariomycetes</taxon>
        <taxon>Sordariomycetidae</taxon>
        <taxon>Ophiostomatales</taxon>
        <taxon>Ophiostomataceae</taxon>
        <taxon>Sporothrix</taxon>
    </lineage>
</organism>
<dbReference type="PANTHER" id="PTHR24126">
    <property type="entry name" value="ANKYRIN REPEAT, PH AND SEC7 DOMAIN CONTAINING PROTEIN SECG-RELATED"/>
    <property type="match status" value="1"/>
</dbReference>
<feature type="domain" description="Nephrocystin 3-like N-terminal" evidence="5">
    <location>
        <begin position="196"/>
        <end position="238"/>
    </location>
</feature>
<feature type="repeat" description="ANK" evidence="3">
    <location>
        <begin position="373"/>
        <end position="405"/>
    </location>
</feature>
<dbReference type="OrthoDB" id="1577640at2759"/>
<feature type="repeat" description="ANK" evidence="3">
    <location>
        <begin position="406"/>
        <end position="438"/>
    </location>
</feature>
<feature type="repeat" description="ANK" evidence="3">
    <location>
        <begin position="307"/>
        <end position="339"/>
    </location>
</feature>